<keyword evidence="3" id="KW-0378">Hydrolase</keyword>
<sequence>MVRADSRRRREAFEIAGEIIPAGERRTVDIPLGVLSTQTPMTLPVHVIHGKRPGPVLFVSAAIHGDEVLGVEIIRRLLQMKQIAKPRGTLLLVPVVNVYGFISHTRYLPDRRDLNRCFPGSTGGSLASKLAHVFMEEVVRKADYGIDLHTAGMHRSNLPQIRVDFDDEVARRMARAFGAPVTLNSNLRDGSLRQAAQEEGVHTLLFEAGEALRFEEGAIRHGVKGVLRVLHDLGIISGKPLAGPKRRPVLSRSSHWLRAPTGGILRMLYGLGEAVQKGEVIAVVSGPFGDQDIELRAKTDGIVIGRTNLPVVNQGDAVFHVARVFDPEKAEANVDSMEQDLIEDPLFDEEIV</sequence>
<evidence type="ECO:0000313" key="6">
    <source>
        <dbReference type="EMBL" id="RED49730.1"/>
    </source>
</evidence>
<dbReference type="Pfam" id="PF24827">
    <property type="entry name" value="AstE_AspA_cat"/>
    <property type="match status" value="1"/>
</dbReference>
<dbReference type="PIRSF" id="PIRSF039012">
    <property type="entry name" value="ASP"/>
    <property type="match status" value="1"/>
</dbReference>
<dbReference type="InterPro" id="IPR043795">
    <property type="entry name" value="N-alpha-Ac-DABA-like"/>
</dbReference>
<dbReference type="GO" id="GO:0016788">
    <property type="term" value="F:hydrolase activity, acting on ester bonds"/>
    <property type="evidence" value="ECO:0007669"/>
    <property type="project" value="InterPro"/>
</dbReference>
<evidence type="ECO:0000256" key="1">
    <source>
        <dbReference type="ARBA" id="ARBA00001947"/>
    </source>
</evidence>
<evidence type="ECO:0000256" key="2">
    <source>
        <dbReference type="ARBA" id="ARBA00022723"/>
    </source>
</evidence>
<dbReference type="EMBL" id="QRDW01000005">
    <property type="protein sequence ID" value="RED49730.1"/>
    <property type="molecule type" value="Genomic_DNA"/>
</dbReference>
<gene>
    <name evidence="6" type="ORF">DFP90_105101</name>
</gene>
<evidence type="ECO:0000256" key="4">
    <source>
        <dbReference type="ARBA" id="ARBA00022833"/>
    </source>
</evidence>
<dbReference type="CDD" id="cd06251">
    <property type="entry name" value="M14_ASTE_ASPA-like"/>
    <property type="match status" value="1"/>
</dbReference>
<dbReference type="GO" id="GO:0046872">
    <property type="term" value="F:metal ion binding"/>
    <property type="evidence" value="ECO:0007669"/>
    <property type="project" value="UniProtKB-KW"/>
</dbReference>
<feature type="domain" description="Succinylglutamate desuccinylase/Aspartoacylase catalytic" evidence="5">
    <location>
        <begin position="53"/>
        <end position="231"/>
    </location>
</feature>
<dbReference type="RefSeq" id="WP_245957069.1">
    <property type="nucleotide sequence ID" value="NZ_QRDW01000005.1"/>
</dbReference>
<accession>A0A3D9HJR1</accession>
<dbReference type="InterPro" id="IPR055438">
    <property type="entry name" value="AstE_AspA_cat"/>
</dbReference>
<keyword evidence="7" id="KW-1185">Reference proteome</keyword>
<dbReference type="AlphaFoldDB" id="A0A3D9HJR1"/>
<dbReference type="InterPro" id="IPR053138">
    <property type="entry name" value="N-alpha-Ac-DABA_deacetylase"/>
</dbReference>
<dbReference type="Proteomes" id="UP000256845">
    <property type="component" value="Unassembled WGS sequence"/>
</dbReference>
<reference evidence="6 7" key="1">
    <citation type="submission" date="2018-07" db="EMBL/GenBank/DDBJ databases">
        <title>Genomic Encyclopedia of Type Strains, Phase III (KMG-III): the genomes of soil and plant-associated and newly described type strains.</title>
        <authorList>
            <person name="Whitman W."/>
        </authorList>
    </citation>
    <scope>NUCLEOTIDE SEQUENCE [LARGE SCALE GENOMIC DNA]</scope>
    <source>
        <strain evidence="6 7">CECT 8488</strain>
    </source>
</reference>
<comment type="caution">
    <text evidence="6">The sequence shown here is derived from an EMBL/GenBank/DDBJ whole genome shotgun (WGS) entry which is preliminary data.</text>
</comment>
<evidence type="ECO:0000313" key="7">
    <source>
        <dbReference type="Proteomes" id="UP000256845"/>
    </source>
</evidence>
<organism evidence="6 7">
    <name type="scientific">Aestuariispira insulae</name>
    <dbReference type="NCBI Taxonomy" id="1461337"/>
    <lineage>
        <taxon>Bacteria</taxon>
        <taxon>Pseudomonadati</taxon>
        <taxon>Pseudomonadota</taxon>
        <taxon>Alphaproteobacteria</taxon>
        <taxon>Rhodospirillales</taxon>
        <taxon>Kiloniellaceae</taxon>
        <taxon>Aestuariispira</taxon>
    </lineage>
</organism>
<name>A0A3D9HJR1_9PROT</name>
<dbReference type="SUPFAM" id="SSF53187">
    <property type="entry name" value="Zn-dependent exopeptidases"/>
    <property type="match status" value="1"/>
</dbReference>
<dbReference type="PANTHER" id="PTHR37326">
    <property type="entry name" value="BLL3975 PROTEIN"/>
    <property type="match status" value="1"/>
</dbReference>
<evidence type="ECO:0000259" key="5">
    <source>
        <dbReference type="Pfam" id="PF24827"/>
    </source>
</evidence>
<dbReference type="Gene3D" id="3.40.630.10">
    <property type="entry name" value="Zn peptidases"/>
    <property type="match status" value="1"/>
</dbReference>
<evidence type="ECO:0000256" key="3">
    <source>
        <dbReference type="ARBA" id="ARBA00022801"/>
    </source>
</evidence>
<proteinExistence type="predicted"/>
<comment type="cofactor">
    <cofactor evidence="1">
        <name>Zn(2+)</name>
        <dbReference type="ChEBI" id="CHEBI:29105"/>
    </cofactor>
</comment>
<keyword evidence="2" id="KW-0479">Metal-binding</keyword>
<protein>
    <recommendedName>
        <fullName evidence="5">Succinylglutamate desuccinylase/Aspartoacylase catalytic domain-containing protein</fullName>
    </recommendedName>
</protein>
<dbReference type="PANTHER" id="PTHR37326:SF2">
    <property type="entry name" value="SUCCINYLGLUTAMATE DESUCCINYLASE_ASPARTOACYLASE FAMILY PROTEIN"/>
    <property type="match status" value="1"/>
</dbReference>
<keyword evidence="4" id="KW-0862">Zinc</keyword>
<dbReference type="GO" id="GO:0016811">
    <property type="term" value="F:hydrolase activity, acting on carbon-nitrogen (but not peptide) bonds, in linear amides"/>
    <property type="evidence" value="ECO:0007669"/>
    <property type="project" value="InterPro"/>
</dbReference>